<dbReference type="InterPro" id="IPR012338">
    <property type="entry name" value="Beta-lactam/transpept-like"/>
</dbReference>
<dbReference type="PANTHER" id="PTHR46825">
    <property type="entry name" value="D-ALANYL-D-ALANINE-CARBOXYPEPTIDASE/ENDOPEPTIDASE AMPH"/>
    <property type="match status" value="1"/>
</dbReference>
<keyword evidence="7" id="KW-0732">Signal</keyword>
<dbReference type="SUPFAM" id="SSF56601">
    <property type="entry name" value="beta-lactamase/transpeptidase-like"/>
    <property type="match status" value="1"/>
</dbReference>
<dbReference type="GO" id="GO:0046677">
    <property type="term" value="P:response to antibiotic"/>
    <property type="evidence" value="ECO:0007669"/>
    <property type="project" value="UniProtKB-UniRule"/>
</dbReference>
<feature type="domain" description="Beta-lactamase-related" evidence="8">
    <location>
        <begin position="33"/>
        <end position="380"/>
    </location>
</feature>
<evidence type="ECO:0000259" key="8">
    <source>
        <dbReference type="Pfam" id="PF00144"/>
    </source>
</evidence>
<dbReference type="InterPro" id="IPR001466">
    <property type="entry name" value="Beta-lactam-related"/>
</dbReference>
<comment type="caution">
    <text evidence="9">The sequence shown here is derived from an EMBL/GenBank/DDBJ whole genome shotgun (WGS) entry which is preliminary data.</text>
</comment>
<dbReference type="GO" id="GO:0008800">
    <property type="term" value="F:beta-lactamase activity"/>
    <property type="evidence" value="ECO:0007669"/>
    <property type="project" value="UniProtKB-UniRule"/>
</dbReference>
<dbReference type="Proteomes" id="UP000603912">
    <property type="component" value="Unassembled WGS sequence"/>
</dbReference>
<evidence type="ECO:0000256" key="7">
    <source>
        <dbReference type="SAM" id="SignalP"/>
    </source>
</evidence>
<evidence type="ECO:0000256" key="3">
    <source>
        <dbReference type="ARBA" id="ARBA00012865"/>
    </source>
</evidence>
<dbReference type="GO" id="GO:0030288">
    <property type="term" value="C:outer membrane-bounded periplasmic space"/>
    <property type="evidence" value="ECO:0007669"/>
    <property type="project" value="InterPro"/>
</dbReference>
<organism evidence="9 10">
    <name type="scientific">Alsobacter metallidurans</name>
    <dbReference type="NCBI Taxonomy" id="340221"/>
    <lineage>
        <taxon>Bacteria</taxon>
        <taxon>Pseudomonadati</taxon>
        <taxon>Pseudomonadota</taxon>
        <taxon>Alphaproteobacteria</taxon>
        <taxon>Hyphomicrobiales</taxon>
        <taxon>Alsobacteraceae</taxon>
        <taxon>Alsobacter</taxon>
    </lineage>
</organism>
<dbReference type="InterPro" id="IPR001586">
    <property type="entry name" value="Beta-lactam_class-C_AS"/>
</dbReference>
<proteinExistence type="inferred from homology"/>
<evidence type="ECO:0000256" key="5">
    <source>
        <dbReference type="ARBA" id="ARBA00023251"/>
    </source>
</evidence>
<comment type="catalytic activity">
    <reaction evidence="1 6">
        <text>a beta-lactam + H2O = a substituted beta-amino acid</text>
        <dbReference type="Rhea" id="RHEA:20401"/>
        <dbReference type="ChEBI" id="CHEBI:15377"/>
        <dbReference type="ChEBI" id="CHEBI:35627"/>
        <dbReference type="ChEBI" id="CHEBI:140347"/>
        <dbReference type="EC" id="3.5.2.6"/>
    </reaction>
</comment>
<dbReference type="Gene3D" id="3.40.710.10">
    <property type="entry name" value="DD-peptidase/beta-lactamase superfamily"/>
    <property type="match status" value="1"/>
</dbReference>
<comment type="similarity">
    <text evidence="2 6">Belongs to the class-C beta-lactamase family.</text>
</comment>
<feature type="signal peptide" evidence="7">
    <location>
        <begin position="1"/>
        <end position="25"/>
    </location>
</feature>
<evidence type="ECO:0000313" key="9">
    <source>
        <dbReference type="EMBL" id="GGH19393.1"/>
    </source>
</evidence>
<protein>
    <recommendedName>
        <fullName evidence="3 6">Beta-lactamase</fullName>
        <ecNumber evidence="3 6">3.5.2.6</ecNumber>
    </recommendedName>
</protein>
<reference evidence="9" key="2">
    <citation type="submission" date="2020-09" db="EMBL/GenBank/DDBJ databases">
        <authorList>
            <person name="Sun Q."/>
            <person name="Zhou Y."/>
        </authorList>
    </citation>
    <scope>NUCLEOTIDE SEQUENCE</scope>
    <source>
        <strain evidence="9">CGMCC 1.12214</strain>
    </source>
</reference>
<accession>A0A917MHW7</accession>
<reference evidence="9" key="1">
    <citation type="journal article" date="2014" name="Int. J. Syst. Evol. Microbiol.">
        <title>Complete genome sequence of Corynebacterium casei LMG S-19264T (=DSM 44701T), isolated from a smear-ripened cheese.</title>
        <authorList>
            <consortium name="US DOE Joint Genome Institute (JGI-PGF)"/>
            <person name="Walter F."/>
            <person name="Albersmeier A."/>
            <person name="Kalinowski J."/>
            <person name="Ruckert C."/>
        </authorList>
    </citation>
    <scope>NUCLEOTIDE SEQUENCE</scope>
    <source>
        <strain evidence="9">CGMCC 1.12214</strain>
    </source>
</reference>
<evidence type="ECO:0000256" key="4">
    <source>
        <dbReference type="ARBA" id="ARBA00022801"/>
    </source>
</evidence>
<keyword evidence="4 6" id="KW-0378">Hydrolase</keyword>
<dbReference type="PROSITE" id="PS00336">
    <property type="entry name" value="BETA_LACTAMASE_C"/>
    <property type="match status" value="1"/>
</dbReference>
<dbReference type="EC" id="3.5.2.6" evidence="3 6"/>
<evidence type="ECO:0000256" key="1">
    <source>
        <dbReference type="ARBA" id="ARBA00001526"/>
    </source>
</evidence>
<dbReference type="PANTHER" id="PTHR46825:SF8">
    <property type="entry name" value="BETA-LACTAMASE-RELATED"/>
    <property type="match status" value="1"/>
</dbReference>
<dbReference type="InterPro" id="IPR050491">
    <property type="entry name" value="AmpC-like"/>
</dbReference>
<sequence>MMTLKRALPSLPLALLFLGLPPALAETPDRGRLDAAARAFMERTSAPGLAIGVVTPAGAQVLSYGVASKETGAPVDERTVFEVGSISKTFTVTLASYAAEIGALKWDASPGQYIPELKATALDQVSLRNLATHTTGGMPLQLPDEVKTDAGLMDYFRKWSPPSRPGSVRTYANPSIGLLGVVTSRALKGPFAQVMREHVTGPLGLQHTFYDVPAAEQQHYAQGYTRDGKPTRVSMAPLATEAYGVRTTASDLLRFVAAHLGLVDASPVLKRALSATQVGQFQAGPMTQASIWEWYPLPVSDEDLAVGNGDPMVLKPSQVTRLDPPRAPPADSLVTKTGATNGFGAYVAFVPGRQVGIVIMANRNHPTAARLDLAKQVFAALNVQGLPAR</sequence>
<dbReference type="NCBIfam" id="NF033085">
    <property type="entry name" value="bla_class_C"/>
    <property type="match status" value="1"/>
</dbReference>
<evidence type="ECO:0000256" key="6">
    <source>
        <dbReference type="RuleBase" id="RU361140"/>
    </source>
</evidence>
<gene>
    <name evidence="9" type="primary">ampC</name>
    <name evidence="9" type="ORF">GCM10007036_22260</name>
</gene>
<dbReference type="GO" id="GO:0017001">
    <property type="term" value="P:antibiotic catabolic process"/>
    <property type="evidence" value="ECO:0007669"/>
    <property type="project" value="InterPro"/>
</dbReference>
<dbReference type="Pfam" id="PF00144">
    <property type="entry name" value="Beta-lactamase"/>
    <property type="match status" value="1"/>
</dbReference>
<name>A0A917MHW7_9HYPH</name>
<keyword evidence="10" id="KW-1185">Reference proteome</keyword>
<evidence type="ECO:0000313" key="10">
    <source>
        <dbReference type="Proteomes" id="UP000603912"/>
    </source>
</evidence>
<evidence type="ECO:0000256" key="2">
    <source>
        <dbReference type="ARBA" id="ARBA00007840"/>
    </source>
</evidence>
<dbReference type="RefSeq" id="WP_188517846.1">
    <property type="nucleotide sequence ID" value="NZ_BMES01000002.1"/>
</dbReference>
<dbReference type="AlphaFoldDB" id="A0A917MHW7"/>
<keyword evidence="5 6" id="KW-0046">Antibiotic resistance</keyword>
<dbReference type="InterPro" id="IPR058136">
    <property type="entry name" value="AmpC"/>
</dbReference>
<dbReference type="EMBL" id="BMES01000002">
    <property type="protein sequence ID" value="GGH19393.1"/>
    <property type="molecule type" value="Genomic_DNA"/>
</dbReference>
<feature type="chain" id="PRO_5037019027" description="Beta-lactamase" evidence="7">
    <location>
        <begin position="26"/>
        <end position="389"/>
    </location>
</feature>